<dbReference type="SUPFAM" id="SSF47203">
    <property type="entry name" value="Acyl-CoA dehydrogenase C-terminal domain-like"/>
    <property type="match status" value="1"/>
</dbReference>
<dbReference type="Gene3D" id="1.20.140.10">
    <property type="entry name" value="Butyryl-CoA Dehydrogenase, subunit A, domain 3"/>
    <property type="match status" value="1"/>
</dbReference>
<dbReference type="PANTHER" id="PTHR43884">
    <property type="entry name" value="ACYL-COA DEHYDROGENASE"/>
    <property type="match status" value="1"/>
</dbReference>
<evidence type="ECO:0000313" key="7">
    <source>
        <dbReference type="Proteomes" id="UP001519654"/>
    </source>
</evidence>
<gene>
    <name evidence="6" type="ORF">KOI35_10570</name>
</gene>
<dbReference type="Proteomes" id="UP001519654">
    <property type="component" value="Unassembled WGS sequence"/>
</dbReference>
<organism evidence="6 7">
    <name type="scientific">Paractinoplanes bogorensis</name>
    <dbReference type="NCBI Taxonomy" id="1610840"/>
    <lineage>
        <taxon>Bacteria</taxon>
        <taxon>Bacillati</taxon>
        <taxon>Actinomycetota</taxon>
        <taxon>Actinomycetes</taxon>
        <taxon>Micromonosporales</taxon>
        <taxon>Micromonosporaceae</taxon>
        <taxon>Paractinoplanes</taxon>
    </lineage>
</organism>
<evidence type="ECO:0000256" key="2">
    <source>
        <dbReference type="ARBA" id="ARBA00022630"/>
    </source>
</evidence>
<keyword evidence="4" id="KW-0560">Oxidoreductase</keyword>
<dbReference type="InterPro" id="IPR036250">
    <property type="entry name" value="AcylCo_DH-like_C"/>
</dbReference>
<sequence length="257" mass="26313">MSLPDVEEAAVKVLGAAVDMRDAARITLDQGWHLLGVPESEGGMGGTLADVAGVVRAISAAGLSSPLPELHAPVVLAVANRVVVPWGDGEENIAGEPYAVLASGSPSTGATLTRWRILHAARLVGGCQGAASRTAAYAATRAQFGRPIARFQAVSALVAEAHAQSVLAAAGLEAALADPGNDFVAIAALATASRAGGVVARVAHQVHGAIGITRELGLERLTRRLWAWRDLPGEAELEPLLGLLGEQRAWTLGAGDE</sequence>
<proteinExistence type="inferred from homology"/>
<evidence type="ECO:0000256" key="4">
    <source>
        <dbReference type="ARBA" id="ARBA00023002"/>
    </source>
</evidence>
<name>A0ABS5YMF9_9ACTN</name>
<accession>A0ABS5YMF9</accession>
<evidence type="ECO:0000259" key="5">
    <source>
        <dbReference type="Pfam" id="PF00441"/>
    </source>
</evidence>
<reference evidence="6 7" key="1">
    <citation type="submission" date="2021-06" db="EMBL/GenBank/DDBJ databases">
        <title>Actinoplanes lichenicola sp. nov., and Actinoplanes ovalisporus sp. nov., isolated from lichen in Thailand.</title>
        <authorList>
            <person name="Saeng-In P."/>
            <person name="Kanchanasin P."/>
            <person name="Yuki M."/>
            <person name="Kudo T."/>
            <person name="Ohkuma M."/>
            <person name="Phongsopitanun W."/>
            <person name="Tanasupawat S."/>
        </authorList>
    </citation>
    <scope>NUCLEOTIDE SEQUENCE [LARGE SCALE GENOMIC DNA]</scope>
    <source>
        <strain evidence="6 7">NBRC 110975</strain>
    </source>
</reference>
<comment type="similarity">
    <text evidence="1">Belongs to the acyl-CoA dehydrogenase family.</text>
</comment>
<keyword evidence="2" id="KW-0285">Flavoprotein</keyword>
<dbReference type="InterPro" id="IPR009100">
    <property type="entry name" value="AcylCoA_DH/oxidase_NM_dom_sf"/>
</dbReference>
<dbReference type="PANTHER" id="PTHR43884:SF20">
    <property type="entry name" value="ACYL-COA DEHYDROGENASE FADE28"/>
    <property type="match status" value="1"/>
</dbReference>
<keyword evidence="7" id="KW-1185">Reference proteome</keyword>
<comment type="caution">
    <text evidence="6">The sequence shown here is derived from an EMBL/GenBank/DDBJ whole genome shotgun (WGS) entry which is preliminary data.</text>
</comment>
<keyword evidence="3" id="KW-0274">FAD</keyword>
<evidence type="ECO:0000256" key="3">
    <source>
        <dbReference type="ARBA" id="ARBA00022827"/>
    </source>
</evidence>
<feature type="domain" description="Acyl-CoA dehydrogenase/oxidase C-terminal" evidence="5">
    <location>
        <begin position="104"/>
        <end position="225"/>
    </location>
</feature>
<evidence type="ECO:0000313" key="6">
    <source>
        <dbReference type="EMBL" id="MBU2663933.1"/>
    </source>
</evidence>
<dbReference type="InterPro" id="IPR009075">
    <property type="entry name" value="AcylCo_DH/oxidase_C"/>
</dbReference>
<dbReference type="EMBL" id="JAHKKG010000003">
    <property type="protein sequence ID" value="MBU2663933.1"/>
    <property type="molecule type" value="Genomic_DNA"/>
</dbReference>
<dbReference type="RefSeq" id="WP_215786033.1">
    <property type="nucleotide sequence ID" value="NZ_JAHKKG010000003.1"/>
</dbReference>
<protein>
    <submittedName>
        <fullName evidence="6">Acyl-CoA/acyl-ACP dehydrogenase</fullName>
    </submittedName>
</protein>
<dbReference type="Pfam" id="PF00441">
    <property type="entry name" value="Acyl-CoA_dh_1"/>
    <property type="match status" value="1"/>
</dbReference>
<evidence type="ECO:0000256" key="1">
    <source>
        <dbReference type="ARBA" id="ARBA00009347"/>
    </source>
</evidence>
<dbReference type="SUPFAM" id="SSF56645">
    <property type="entry name" value="Acyl-CoA dehydrogenase NM domain-like"/>
    <property type="match status" value="1"/>
</dbReference>